<proteinExistence type="predicted"/>
<dbReference type="KEGG" id="eah:FA04_33910"/>
<evidence type="ECO:0000313" key="3">
    <source>
        <dbReference type="EMBL" id="WFP94880.1"/>
    </source>
</evidence>
<dbReference type="Proteomes" id="UP001055460">
    <property type="component" value="Plasmid pB"/>
</dbReference>
<name>A0A9Q8YFW3_ENSAD</name>
<dbReference type="Proteomes" id="UP001214094">
    <property type="component" value="Plasmid unnamedB"/>
</dbReference>
<feature type="compositionally biased region" description="Acidic residues" evidence="1">
    <location>
        <begin position="22"/>
        <end position="32"/>
    </location>
</feature>
<geneLocation type="plasmid" evidence="3 5">
    <name>unnamedB</name>
</geneLocation>
<sequence length="119" mass="13159">MVNIKAKGFENLAQLQEHLAELEEESPADEQVPEASPSPQEQIAELRRELAQLQARLVPIHAKTEGLDVPSRRDVHLWLRIVIAAATTLVLARVVQHFRPGAPGAAILPLLTARRDGRI</sequence>
<organism evidence="2 4">
    <name type="scientific">Ensifer adhaerens</name>
    <name type="common">Sinorhizobium morelense</name>
    <dbReference type="NCBI Taxonomy" id="106592"/>
    <lineage>
        <taxon>Bacteria</taxon>
        <taxon>Pseudomonadati</taxon>
        <taxon>Pseudomonadota</taxon>
        <taxon>Alphaproteobacteria</taxon>
        <taxon>Hyphomicrobiales</taxon>
        <taxon>Rhizobiaceae</taxon>
        <taxon>Sinorhizobium/Ensifer group</taxon>
        <taxon>Ensifer</taxon>
    </lineage>
</organism>
<evidence type="ECO:0000313" key="4">
    <source>
        <dbReference type="Proteomes" id="UP001055460"/>
    </source>
</evidence>
<geneLocation type="plasmid" evidence="2 4">
    <name>pB</name>
</geneLocation>
<evidence type="ECO:0000313" key="5">
    <source>
        <dbReference type="Proteomes" id="UP001214094"/>
    </source>
</evidence>
<protein>
    <submittedName>
        <fullName evidence="2">Uncharacterized protein</fullName>
    </submittedName>
</protein>
<reference evidence="2" key="1">
    <citation type="submission" date="2022-06" db="EMBL/GenBank/DDBJ databases">
        <title>Physiological and biochemical characterization and genomic elucidation of a strain of the genus Ensifer adhaerens M8 that combines arsenic oxidation and chromium reduction.</title>
        <authorList>
            <person name="Li X."/>
            <person name="Yu c."/>
        </authorList>
    </citation>
    <scope>NUCLEOTIDE SEQUENCE</scope>
    <source>
        <strain evidence="2">M8</strain>
        <plasmid evidence="2">pB</plasmid>
    </source>
</reference>
<dbReference type="EMBL" id="CP121310">
    <property type="protein sequence ID" value="WFP94880.1"/>
    <property type="molecule type" value="Genomic_DNA"/>
</dbReference>
<keyword evidence="5" id="KW-1185">Reference proteome</keyword>
<keyword evidence="2" id="KW-0614">Plasmid</keyword>
<evidence type="ECO:0000313" key="2">
    <source>
        <dbReference type="EMBL" id="USJ27796.1"/>
    </source>
</evidence>
<dbReference type="AlphaFoldDB" id="A0A9Q8YFW3"/>
<gene>
    <name evidence="2" type="ORF">NE863_28325</name>
    <name evidence="3" type="ORF">P4B07_34445</name>
</gene>
<dbReference type="EMBL" id="CP098809">
    <property type="protein sequence ID" value="USJ27796.1"/>
    <property type="molecule type" value="Genomic_DNA"/>
</dbReference>
<accession>A0A9Q8YFW3</accession>
<dbReference type="RefSeq" id="WP_034800013.1">
    <property type="nucleotide sequence ID" value="NZ_CAXURO020000003.1"/>
</dbReference>
<dbReference type="GeneID" id="29523049"/>
<feature type="region of interest" description="Disordered" evidence="1">
    <location>
        <begin position="21"/>
        <end position="41"/>
    </location>
</feature>
<reference evidence="3 5" key="2">
    <citation type="submission" date="2023-03" db="EMBL/GenBank/DDBJ databases">
        <title>Comparative genome and transcriptome analysis combination mining strategies for increasing vitamin B12 production of Ensifer adhaerens strain.</title>
        <authorList>
            <person name="Yongheng L."/>
        </authorList>
    </citation>
    <scope>NUCLEOTIDE SEQUENCE [LARGE SCALE GENOMIC DNA]</scope>
    <source>
        <strain evidence="3 5">Casida A-T305</strain>
        <plasmid evidence="3 5">unnamedB</plasmid>
    </source>
</reference>
<evidence type="ECO:0000256" key="1">
    <source>
        <dbReference type="SAM" id="MobiDB-lite"/>
    </source>
</evidence>